<dbReference type="HOGENOM" id="CLU_2348796_0_0_1"/>
<organism evidence="1 2">
    <name type="scientific">Daphnia pulex</name>
    <name type="common">Water flea</name>
    <dbReference type="NCBI Taxonomy" id="6669"/>
    <lineage>
        <taxon>Eukaryota</taxon>
        <taxon>Metazoa</taxon>
        <taxon>Ecdysozoa</taxon>
        <taxon>Arthropoda</taxon>
        <taxon>Crustacea</taxon>
        <taxon>Branchiopoda</taxon>
        <taxon>Diplostraca</taxon>
        <taxon>Cladocera</taxon>
        <taxon>Anomopoda</taxon>
        <taxon>Daphniidae</taxon>
        <taxon>Daphnia</taxon>
    </lineage>
</organism>
<keyword evidence="2" id="KW-1185">Reference proteome</keyword>
<sequence>MEKKNAGMIRVSSQKITLSQLSNQLQSVNRLQQPSPVDVVRCKTFTVVQSVAQPVITQNPYQTINFHMPIIPKPIPQQEFIRKRELSKKIRIHRPVP</sequence>
<proteinExistence type="predicted"/>
<protein>
    <submittedName>
        <fullName evidence="1">Uncharacterized protein</fullName>
    </submittedName>
</protein>
<dbReference type="KEGG" id="dpx:DAPPUDRAFT_312466"/>
<dbReference type="EMBL" id="GL732528">
    <property type="protein sequence ID" value="EFX87322.1"/>
    <property type="molecule type" value="Genomic_DNA"/>
</dbReference>
<evidence type="ECO:0000313" key="1">
    <source>
        <dbReference type="EMBL" id="EFX87322.1"/>
    </source>
</evidence>
<dbReference type="AlphaFoldDB" id="E9G0Y1"/>
<dbReference type="Proteomes" id="UP000000305">
    <property type="component" value="Unassembled WGS sequence"/>
</dbReference>
<evidence type="ECO:0000313" key="2">
    <source>
        <dbReference type="Proteomes" id="UP000000305"/>
    </source>
</evidence>
<accession>E9G0Y1</accession>
<reference evidence="1 2" key="1">
    <citation type="journal article" date="2011" name="Science">
        <title>The ecoresponsive genome of Daphnia pulex.</title>
        <authorList>
            <person name="Colbourne J.K."/>
            <person name="Pfrender M.E."/>
            <person name="Gilbert D."/>
            <person name="Thomas W.K."/>
            <person name="Tucker A."/>
            <person name="Oakley T.H."/>
            <person name="Tokishita S."/>
            <person name="Aerts A."/>
            <person name="Arnold G.J."/>
            <person name="Basu M.K."/>
            <person name="Bauer D.J."/>
            <person name="Caceres C.E."/>
            <person name="Carmel L."/>
            <person name="Casola C."/>
            <person name="Choi J.H."/>
            <person name="Detter J.C."/>
            <person name="Dong Q."/>
            <person name="Dusheyko S."/>
            <person name="Eads B.D."/>
            <person name="Frohlich T."/>
            <person name="Geiler-Samerotte K.A."/>
            <person name="Gerlach D."/>
            <person name="Hatcher P."/>
            <person name="Jogdeo S."/>
            <person name="Krijgsveld J."/>
            <person name="Kriventseva E.V."/>
            <person name="Kultz D."/>
            <person name="Laforsch C."/>
            <person name="Lindquist E."/>
            <person name="Lopez J."/>
            <person name="Manak J.R."/>
            <person name="Muller J."/>
            <person name="Pangilinan J."/>
            <person name="Patwardhan R.P."/>
            <person name="Pitluck S."/>
            <person name="Pritham E.J."/>
            <person name="Rechtsteiner A."/>
            <person name="Rho M."/>
            <person name="Rogozin I.B."/>
            <person name="Sakarya O."/>
            <person name="Salamov A."/>
            <person name="Schaack S."/>
            <person name="Shapiro H."/>
            <person name="Shiga Y."/>
            <person name="Skalitzky C."/>
            <person name="Smith Z."/>
            <person name="Souvorov A."/>
            <person name="Sung W."/>
            <person name="Tang Z."/>
            <person name="Tsuchiya D."/>
            <person name="Tu H."/>
            <person name="Vos H."/>
            <person name="Wang M."/>
            <person name="Wolf Y.I."/>
            <person name="Yamagata H."/>
            <person name="Yamada T."/>
            <person name="Ye Y."/>
            <person name="Shaw J.R."/>
            <person name="Andrews J."/>
            <person name="Crease T.J."/>
            <person name="Tang H."/>
            <person name="Lucas S.M."/>
            <person name="Robertson H.M."/>
            <person name="Bork P."/>
            <person name="Koonin E.V."/>
            <person name="Zdobnov E.M."/>
            <person name="Grigoriev I.V."/>
            <person name="Lynch M."/>
            <person name="Boore J.L."/>
        </authorList>
    </citation>
    <scope>NUCLEOTIDE SEQUENCE [LARGE SCALE GENOMIC DNA]</scope>
</reference>
<dbReference type="InParanoid" id="E9G0Y1"/>
<gene>
    <name evidence="1" type="ORF">DAPPUDRAFT_312466</name>
</gene>
<name>E9G0Y1_DAPPU</name>